<proteinExistence type="predicted"/>
<dbReference type="Proteomes" id="UP000647860">
    <property type="component" value="Unassembled WGS sequence"/>
</dbReference>
<name>A0ABQ4IJI3_9ACTN</name>
<evidence type="ECO:0000313" key="1">
    <source>
        <dbReference type="EMBL" id="GIJ18057.1"/>
    </source>
</evidence>
<accession>A0ABQ4IJI3</accession>
<dbReference type="EMBL" id="BOPA01000035">
    <property type="protein sequence ID" value="GIJ18057.1"/>
    <property type="molecule type" value="Genomic_DNA"/>
</dbReference>
<gene>
    <name evidence="1" type="ORF">Vgi01_47410</name>
</gene>
<keyword evidence="2" id="KW-1185">Reference proteome</keyword>
<protein>
    <submittedName>
        <fullName evidence="1">Uncharacterized protein</fullName>
    </submittedName>
</protein>
<reference evidence="1 2" key="1">
    <citation type="submission" date="2021-01" db="EMBL/GenBank/DDBJ databases">
        <title>Whole genome shotgun sequence of Verrucosispora gifhornensis NBRC 16317.</title>
        <authorList>
            <person name="Komaki H."/>
            <person name="Tamura T."/>
        </authorList>
    </citation>
    <scope>NUCLEOTIDE SEQUENCE [LARGE SCALE GENOMIC DNA]</scope>
    <source>
        <strain evidence="1 2">NBRC 16317</strain>
    </source>
</reference>
<sequence length="68" mass="7229">MLHLRAKDPFEGGVDLGERPTDLVRDAGGFAGEVVIEANQDFQLCEGFVPDVDAPQRVGQGRAASAMT</sequence>
<comment type="caution">
    <text evidence="1">The sequence shown here is derived from an EMBL/GenBank/DDBJ whole genome shotgun (WGS) entry which is preliminary data.</text>
</comment>
<evidence type="ECO:0000313" key="2">
    <source>
        <dbReference type="Proteomes" id="UP000647860"/>
    </source>
</evidence>
<organism evidence="1 2">
    <name type="scientific">Micromonospora gifhornensis</name>
    <dbReference type="NCBI Taxonomy" id="84594"/>
    <lineage>
        <taxon>Bacteria</taxon>
        <taxon>Bacillati</taxon>
        <taxon>Actinomycetota</taxon>
        <taxon>Actinomycetes</taxon>
        <taxon>Micromonosporales</taxon>
        <taxon>Micromonosporaceae</taxon>
        <taxon>Micromonospora</taxon>
    </lineage>
</organism>